<feature type="domain" description="PAC" evidence="10">
    <location>
        <begin position="272"/>
        <end position="324"/>
    </location>
</feature>
<dbReference type="GO" id="GO:0004673">
    <property type="term" value="F:protein histidine kinase activity"/>
    <property type="evidence" value="ECO:0007669"/>
    <property type="project" value="UniProtKB-EC"/>
</dbReference>
<evidence type="ECO:0000259" key="10">
    <source>
        <dbReference type="PROSITE" id="PS50113"/>
    </source>
</evidence>
<dbReference type="SMART" id="SM00091">
    <property type="entry name" value="PAS"/>
    <property type="match status" value="2"/>
</dbReference>
<dbReference type="EC" id="2.7.13.3" evidence="2"/>
<dbReference type="PROSITE" id="PS50112">
    <property type="entry name" value="PAS"/>
    <property type="match status" value="2"/>
</dbReference>
<dbReference type="Pfam" id="PF13426">
    <property type="entry name" value="PAS_9"/>
    <property type="match status" value="1"/>
</dbReference>
<dbReference type="SUPFAM" id="SSF55874">
    <property type="entry name" value="ATPase domain of HSP90 chaperone/DNA topoisomerase II/histidine kinase"/>
    <property type="match status" value="1"/>
</dbReference>
<dbReference type="HOGENOM" id="CLU_000445_114_39_7"/>
<dbReference type="Gene3D" id="1.10.287.130">
    <property type="match status" value="1"/>
</dbReference>
<protein>
    <recommendedName>
        <fullName evidence="2">histidine kinase</fullName>
        <ecNumber evidence="2">2.7.13.3</ecNumber>
    </recommendedName>
</protein>
<organism evidence="11 12">
    <name type="scientific">Desulfarculus baarsii (strain ATCC 33931 / DSM 2075 / LMG 7858 / VKM B-1802 / 2st14)</name>
    <dbReference type="NCBI Taxonomy" id="644282"/>
    <lineage>
        <taxon>Bacteria</taxon>
        <taxon>Pseudomonadati</taxon>
        <taxon>Thermodesulfobacteriota</taxon>
        <taxon>Desulfarculia</taxon>
        <taxon>Desulfarculales</taxon>
        <taxon>Desulfarculaceae</taxon>
        <taxon>Desulfarculus</taxon>
    </lineage>
</organism>
<dbReference type="KEGG" id="dbr:Deba_0045"/>
<dbReference type="InterPro" id="IPR035965">
    <property type="entry name" value="PAS-like_dom_sf"/>
</dbReference>
<proteinExistence type="predicted"/>
<evidence type="ECO:0000256" key="1">
    <source>
        <dbReference type="ARBA" id="ARBA00000085"/>
    </source>
</evidence>
<feature type="domain" description="Histidine kinase" evidence="8">
    <location>
        <begin position="337"/>
        <end position="595"/>
    </location>
</feature>
<dbReference type="Gene3D" id="3.30.450.20">
    <property type="entry name" value="PAS domain"/>
    <property type="match status" value="3"/>
</dbReference>
<feature type="domain" description="PAS" evidence="9">
    <location>
        <begin position="200"/>
        <end position="270"/>
    </location>
</feature>
<dbReference type="eggNOG" id="COG4191">
    <property type="taxonomic scope" value="Bacteria"/>
</dbReference>
<dbReference type="RefSeq" id="WP_013256880.1">
    <property type="nucleotide sequence ID" value="NC_014365.1"/>
</dbReference>
<dbReference type="InterPro" id="IPR000014">
    <property type="entry name" value="PAS"/>
</dbReference>
<dbReference type="eggNOG" id="COG3829">
    <property type="taxonomic scope" value="Bacteria"/>
</dbReference>
<evidence type="ECO:0000256" key="5">
    <source>
        <dbReference type="ARBA" id="ARBA00022777"/>
    </source>
</evidence>
<dbReference type="PROSITE" id="PS50109">
    <property type="entry name" value="HIS_KIN"/>
    <property type="match status" value="1"/>
</dbReference>
<dbReference type="STRING" id="644282.Deba_0045"/>
<evidence type="ECO:0000313" key="11">
    <source>
        <dbReference type="EMBL" id="ADK83424.1"/>
    </source>
</evidence>
<feature type="domain" description="PAS" evidence="9">
    <location>
        <begin position="74"/>
        <end position="144"/>
    </location>
</feature>
<dbReference type="Proteomes" id="UP000009047">
    <property type="component" value="Chromosome"/>
</dbReference>
<dbReference type="InterPro" id="IPR036890">
    <property type="entry name" value="HATPase_C_sf"/>
</dbReference>
<dbReference type="InterPro" id="IPR001610">
    <property type="entry name" value="PAC"/>
</dbReference>
<dbReference type="InterPro" id="IPR000700">
    <property type="entry name" value="PAS-assoc_C"/>
</dbReference>
<dbReference type="GO" id="GO:0005524">
    <property type="term" value="F:ATP binding"/>
    <property type="evidence" value="ECO:0007669"/>
    <property type="project" value="UniProtKB-KW"/>
</dbReference>
<accession>E1QDA5</accession>
<dbReference type="Pfam" id="PF08448">
    <property type="entry name" value="PAS_4"/>
    <property type="match status" value="1"/>
</dbReference>
<dbReference type="PANTHER" id="PTHR43065">
    <property type="entry name" value="SENSOR HISTIDINE KINASE"/>
    <property type="match status" value="1"/>
</dbReference>
<dbReference type="NCBIfam" id="TIGR00229">
    <property type="entry name" value="sensory_box"/>
    <property type="match status" value="2"/>
</dbReference>
<name>E1QDA5_DESB2</name>
<keyword evidence="7" id="KW-0902">Two-component regulatory system</keyword>
<keyword evidence="6" id="KW-0067">ATP-binding</keyword>
<evidence type="ECO:0000256" key="6">
    <source>
        <dbReference type="ARBA" id="ARBA00022840"/>
    </source>
</evidence>
<dbReference type="SUPFAM" id="SSF55785">
    <property type="entry name" value="PYP-like sensor domain (PAS domain)"/>
    <property type="match status" value="2"/>
</dbReference>
<feature type="domain" description="PAC" evidence="10">
    <location>
        <begin position="147"/>
        <end position="199"/>
    </location>
</feature>
<evidence type="ECO:0000313" key="12">
    <source>
        <dbReference type="Proteomes" id="UP000009047"/>
    </source>
</evidence>
<evidence type="ECO:0000256" key="7">
    <source>
        <dbReference type="ARBA" id="ARBA00023012"/>
    </source>
</evidence>
<evidence type="ECO:0000259" key="9">
    <source>
        <dbReference type="PROSITE" id="PS50112"/>
    </source>
</evidence>
<dbReference type="PROSITE" id="PS50113">
    <property type="entry name" value="PAC"/>
    <property type="match status" value="2"/>
</dbReference>
<dbReference type="AlphaFoldDB" id="E1QDA5"/>
<dbReference type="InterPro" id="IPR004358">
    <property type="entry name" value="Sig_transdc_His_kin-like_C"/>
</dbReference>
<keyword evidence="3" id="KW-0808">Transferase</keyword>
<evidence type="ECO:0000256" key="4">
    <source>
        <dbReference type="ARBA" id="ARBA00022741"/>
    </source>
</evidence>
<keyword evidence="4" id="KW-0547">Nucleotide-binding</keyword>
<dbReference type="PRINTS" id="PR00344">
    <property type="entry name" value="BCTRLSENSOR"/>
</dbReference>
<dbReference type="PANTHER" id="PTHR43065:SF46">
    <property type="entry name" value="C4-DICARBOXYLATE TRANSPORT SENSOR PROTEIN DCTB"/>
    <property type="match status" value="1"/>
</dbReference>
<comment type="catalytic activity">
    <reaction evidence="1">
        <text>ATP + protein L-histidine = ADP + protein N-phospho-L-histidine.</text>
        <dbReference type="EC" id="2.7.13.3"/>
    </reaction>
</comment>
<dbReference type="OrthoDB" id="9769169at2"/>
<dbReference type="Pfam" id="PF02518">
    <property type="entry name" value="HATPase_c"/>
    <property type="match status" value="1"/>
</dbReference>
<keyword evidence="12" id="KW-1185">Reference proteome</keyword>
<dbReference type="EMBL" id="CP002085">
    <property type="protein sequence ID" value="ADK83424.1"/>
    <property type="molecule type" value="Genomic_DNA"/>
</dbReference>
<reference evidence="11 12" key="1">
    <citation type="journal article" date="2010" name="Stand. Genomic Sci.">
        <title>Complete genome sequence of Desulfarculus baarsii type strain (2st14).</title>
        <authorList>
            <person name="Sun H."/>
            <person name="Spring S."/>
            <person name="Lapidus A."/>
            <person name="Davenport K."/>
            <person name="Del Rio T.G."/>
            <person name="Tice H."/>
            <person name="Nolan M."/>
            <person name="Copeland A."/>
            <person name="Cheng J.F."/>
            <person name="Lucas S."/>
            <person name="Tapia R."/>
            <person name="Goodwin L."/>
            <person name="Pitluck S."/>
            <person name="Ivanova N."/>
            <person name="Pagani I."/>
            <person name="Mavromatis K."/>
            <person name="Ovchinnikova G."/>
            <person name="Pati A."/>
            <person name="Chen A."/>
            <person name="Palaniappan K."/>
            <person name="Hauser L."/>
            <person name="Chang Y.J."/>
            <person name="Jeffries C.D."/>
            <person name="Detter J.C."/>
            <person name="Han C."/>
            <person name="Rohde M."/>
            <person name="Brambilla E."/>
            <person name="Goker M."/>
            <person name="Woyke T."/>
            <person name="Bristow J."/>
            <person name="Eisen J.A."/>
            <person name="Markowitz V."/>
            <person name="Hugenholtz P."/>
            <person name="Kyrpides N.C."/>
            <person name="Klenk H.P."/>
            <person name="Land M."/>
        </authorList>
    </citation>
    <scope>NUCLEOTIDE SEQUENCE [LARGE SCALE GENOMIC DNA]</scope>
    <source>
        <strain evidence="12">ATCC 33931 / DSM 2075 / LMG 7858 / VKM B-1802 / 2st14</strain>
    </source>
</reference>
<evidence type="ECO:0000259" key="8">
    <source>
        <dbReference type="PROSITE" id="PS50109"/>
    </source>
</evidence>
<gene>
    <name evidence="11" type="ordered locus">Deba_0045</name>
</gene>
<dbReference type="InterPro" id="IPR003594">
    <property type="entry name" value="HATPase_dom"/>
</dbReference>
<dbReference type="SMART" id="SM00086">
    <property type="entry name" value="PAC"/>
    <property type="match status" value="2"/>
</dbReference>
<dbReference type="InterPro" id="IPR013656">
    <property type="entry name" value="PAS_4"/>
</dbReference>
<dbReference type="GO" id="GO:0000160">
    <property type="term" value="P:phosphorelay signal transduction system"/>
    <property type="evidence" value="ECO:0007669"/>
    <property type="project" value="UniProtKB-KW"/>
</dbReference>
<dbReference type="InterPro" id="IPR005467">
    <property type="entry name" value="His_kinase_dom"/>
</dbReference>
<sequence length="598" mass="65740">MLHGCDKSFETCPHTRLIKDGQQHSQEFFDPVLGVDMLVTTSPLWRPDGKLMGSVHVARDISQLKNAEKAVQEQLRFLQMLVDTIPHPIFFKDKDGLFTGCNRAFELLMGLSRQDVLGRTARQALPEGVLDLGESNERQAMAKGSTISYETRLANAAGEKRDVIFNVVAYKDAEGQPAGLVGSILDITEQRAAARELRQSEERYRTLIETLSEGLVVVDENLNIKLFNPRFIELVGYPADVVKKANFTDFLDDENKAVVGAQYEKRKKGGRDSYELAFTRQDGGKVYTLISPKPIFDASGVFKGSYALVTDLTERKILESQLMQAQKLEAIGQLAAGIAHEINTPAQFVSSNTRFLEESFADLTRLCQAYSALGQAALAADGELAALARAAQELAQEIDHDYLIEEIPKAIGSSLEGLGRVAKIVQSMKEFAHPGRDDFSPVDINKAIENTVTVARNEWKYVSDLETDLDPDLPHVPGLVAELNQVFLNIIVNAAQALAGVIREGVDEKGLIRISTRATATGVEVRICDSGPGIPEHVGRKIFDPFFTTKEPGKGTGQGLSIAYRVVAERHKGALNYENRPEGGACFVINLPLVREED</sequence>
<evidence type="ECO:0000256" key="2">
    <source>
        <dbReference type="ARBA" id="ARBA00012438"/>
    </source>
</evidence>
<dbReference type="SMART" id="SM00387">
    <property type="entry name" value="HATPase_c"/>
    <property type="match status" value="1"/>
</dbReference>
<dbReference type="CDD" id="cd00130">
    <property type="entry name" value="PAS"/>
    <property type="match status" value="2"/>
</dbReference>
<dbReference type="Gene3D" id="3.30.565.10">
    <property type="entry name" value="Histidine kinase-like ATPase, C-terminal domain"/>
    <property type="match status" value="1"/>
</dbReference>
<evidence type="ECO:0000256" key="3">
    <source>
        <dbReference type="ARBA" id="ARBA00022679"/>
    </source>
</evidence>
<keyword evidence="5 11" id="KW-0418">Kinase</keyword>